<dbReference type="Proteomes" id="UP000054538">
    <property type="component" value="Unassembled WGS sequence"/>
</dbReference>
<dbReference type="HOGENOM" id="CLU_125775_2_0_1"/>
<sequence>SSSPVGSIPDIVKQLSYLDTHNEWKWDKIIYAPFGHLLKARGLHCLNHLSLKWFQLSDLQDWLNTNFGMAINILEYTEEDLGLAKAGNLELPGFGA</sequence>
<proteinExistence type="predicted"/>
<dbReference type="AlphaFoldDB" id="A0A0D0D725"/>
<accession>A0A0D0D725</accession>
<reference evidence="1 2" key="1">
    <citation type="submission" date="2014-04" db="EMBL/GenBank/DDBJ databases">
        <authorList>
            <consortium name="DOE Joint Genome Institute"/>
            <person name="Kuo A."/>
            <person name="Kohler A."/>
            <person name="Jargeat P."/>
            <person name="Nagy L.G."/>
            <person name="Floudas D."/>
            <person name="Copeland A."/>
            <person name="Barry K.W."/>
            <person name="Cichocki N."/>
            <person name="Veneault-Fourrey C."/>
            <person name="LaButti K."/>
            <person name="Lindquist E.A."/>
            <person name="Lipzen A."/>
            <person name="Lundell T."/>
            <person name="Morin E."/>
            <person name="Murat C."/>
            <person name="Sun H."/>
            <person name="Tunlid A."/>
            <person name="Henrissat B."/>
            <person name="Grigoriev I.V."/>
            <person name="Hibbett D.S."/>
            <person name="Martin F."/>
            <person name="Nordberg H.P."/>
            <person name="Cantor M.N."/>
            <person name="Hua S.X."/>
        </authorList>
    </citation>
    <scope>NUCLEOTIDE SEQUENCE [LARGE SCALE GENOMIC DNA]</scope>
    <source>
        <strain evidence="1 2">Ve08.2h10</strain>
    </source>
</reference>
<dbReference type="EMBL" id="KN827730">
    <property type="protein sequence ID" value="KIK75994.1"/>
    <property type="molecule type" value="Genomic_DNA"/>
</dbReference>
<name>A0A0D0D725_9AGAM</name>
<protein>
    <submittedName>
        <fullName evidence="1">Uncharacterized protein</fullName>
    </submittedName>
</protein>
<evidence type="ECO:0000313" key="2">
    <source>
        <dbReference type="Proteomes" id="UP000054538"/>
    </source>
</evidence>
<keyword evidence="2" id="KW-1185">Reference proteome</keyword>
<evidence type="ECO:0000313" key="1">
    <source>
        <dbReference type="EMBL" id="KIK75994.1"/>
    </source>
</evidence>
<organism evidence="1 2">
    <name type="scientific">Paxillus rubicundulus Ve08.2h10</name>
    <dbReference type="NCBI Taxonomy" id="930991"/>
    <lineage>
        <taxon>Eukaryota</taxon>
        <taxon>Fungi</taxon>
        <taxon>Dikarya</taxon>
        <taxon>Basidiomycota</taxon>
        <taxon>Agaricomycotina</taxon>
        <taxon>Agaricomycetes</taxon>
        <taxon>Agaricomycetidae</taxon>
        <taxon>Boletales</taxon>
        <taxon>Paxilineae</taxon>
        <taxon>Paxillaceae</taxon>
        <taxon>Paxillus</taxon>
    </lineage>
</organism>
<dbReference type="OrthoDB" id="2691536at2759"/>
<gene>
    <name evidence="1" type="ORF">PAXRUDRAFT_171103</name>
</gene>
<dbReference type="InParanoid" id="A0A0D0D725"/>
<reference evidence="2" key="2">
    <citation type="submission" date="2015-01" db="EMBL/GenBank/DDBJ databases">
        <title>Evolutionary Origins and Diversification of the Mycorrhizal Mutualists.</title>
        <authorList>
            <consortium name="DOE Joint Genome Institute"/>
            <consortium name="Mycorrhizal Genomics Consortium"/>
            <person name="Kohler A."/>
            <person name="Kuo A."/>
            <person name="Nagy L.G."/>
            <person name="Floudas D."/>
            <person name="Copeland A."/>
            <person name="Barry K.W."/>
            <person name="Cichocki N."/>
            <person name="Veneault-Fourrey C."/>
            <person name="LaButti K."/>
            <person name="Lindquist E.A."/>
            <person name="Lipzen A."/>
            <person name="Lundell T."/>
            <person name="Morin E."/>
            <person name="Murat C."/>
            <person name="Riley R."/>
            <person name="Ohm R."/>
            <person name="Sun H."/>
            <person name="Tunlid A."/>
            <person name="Henrissat B."/>
            <person name="Grigoriev I.V."/>
            <person name="Hibbett D.S."/>
            <person name="Martin F."/>
        </authorList>
    </citation>
    <scope>NUCLEOTIDE SEQUENCE [LARGE SCALE GENOMIC DNA]</scope>
    <source>
        <strain evidence="2">Ve08.2h10</strain>
    </source>
</reference>
<feature type="non-terminal residue" evidence="1">
    <location>
        <position position="1"/>
    </location>
</feature>